<accession>A0ABN9VT12</accession>
<proteinExistence type="predicted"/>
<protein>
    <submittedName>
        <fullName evidence="2">Uncharacterized protein</fullName>
    </submittedName>
</protein>
<feature type="compositionally biased region" description="Basic and acidic residues" evidence="1">
    <location>
        <begin position="171"/>
        <end position="184"/>
    </location>
</feature>
<dbReference type="Proteomes" id="UP001189429">
    <property type="component" value="Unassembled WGS sequence"/>
</dbReference>
<organism evidence="2 3">
    <name type="scientific">Prorocentrum cordatum</name>
    <dbReference type="NCBI Taxonomy" id="2364126"/>
    <lineage>
        <taxon>Eukaryota</taxon>
        <taxon>Sar</taxon>
        <taxon>Alveolata</taxon>
        <taxon>Dinophyceae</taxon>
        <taxon>Prorocentrales</taxon>
        <taxon>Prorocentraceae</taxon>
        <taxon>Prorocentrum</taxon>
    </lineage>
</organism>
<evidence type="ECO:0000256" key="1">
    <source>
        <dbReference type="SAM" id="MobiDB-lite"/>
    </source>
</evidence>
<evidence type="ECO:0000313" key="2">
    <source>
        <dbReference type="EMBL" id="CAK0876641.1"/>
    </source>
</evidence>
<feature type="non-terminal residue" evidence="2">
    <location>
        <position position="252"/>
    </location>
</feature>
<comment type="caution">
    <text evidence="2">The sequence shown here is derived from an EMBL/GenBank/DDBJ whole genome shotgun (WGS) entry which is preliminary data.</text>
</comment>
<keyword evidence="3" id="KW-1185">Reference proteome</keyword>
<feature type="region of interest" description="Disordered" evidence="1">
    <location>
        <begin position="95"/>
        <end position="114"/>
    </location>
</feature>
<dbReference type="EMBL" id="CAUYUJ010017651">
    <property type="protein sequence ID" value="CAK0876641.1"/>
    <property type="molecule type" value="Genomic_DNA"/>
</dbReference>
<evidence type="ECO:0000313" key="3">
    <source>
        <dbReference type="Proteomes" id="UP001189429"/>
    </source>
</evidence>
<sequence>QVPPVDDEPLWPQADRQRSVHLLPRSGVADGPAAARRVRREPTPRRQVRLYFGHHPACQALRLRLRCADAEPVLGHLHRAAVRVALAQQQAQPGSYGCSREAQPVGRAEPGARPKDGEALAAHVQRRGLPLVRPGVACCQARGLHRGGFRLAAAALPVHRRVGRLRGALRRGHDGQDLGGDARLEQPGPEHPGRHSRGRAGRVPHVRHVGRVRRPRFVEGGAEALPDALLLSELPVQPSGALHADDIRGPAG</sequence>
<feature type="non-terminal residue" evidence="2">
    <location>
        <position position="1"/>
    </location>
</feature>
<feature type="compositionally biased region" description="Basic residues" evidence="1">
    <location>
        <begin position="194"/>
        <end position="203"/>
    </location>
</feature>
<reference evidence="2" key="1">
    <citation type="submission" date="2023-10" db="EMBL/GenBank/DDBJ databases">
        <authorList>
            <person name="Chen Y."/>
            <person name="Shah S."/>
            <person name="Dougan E. K."/>
            <person name="Thang M."/>
            <person name="Chan C."/>
        </authorList>
    </citation>
    <scope>NUCLEOTIDE SEQUENCE [LARGE SCALE GENOMIC DNA]</scope>
</reference>
<name>A0ABN9VT12_9DINO</name>
<gene>
    <name evidence="2" type="ORF">PCOR1329_LOCUS60944</name>
</gene>
<feature type="region of interest" description="Disordered" evidence="1">
    <location>
        <begin position="168"/>
        <end position="203"/>
    </location>
</feature>